<dbReference type="RefSeq" id="YP_009482022.1">
    <property type="nucleotide sequence ID" value="NC_037666.1"/>
</dbReference>
<dbReference type="Proteomes" id="UP000249287">
    <property type="component" value="Segment"/>
</dbReference>
<protein>
    <submittedName>
        <fullName evidence="2">Uncharacterized protein</fullName>
    </submittedName>
</protein>
<sequence>MKKTTATRAERDMASDESPSPVRGNMAAPGPLAECGMCLLPRVTKSDRDSEHMLFTTDGSVWDICARCVAKTDMTAVGCGRCLGPAVDLVDGRAGAAISANCGDSVVAVCDACFPYDLDNDR</sequence>
<name>A0A2U7UC29_9VIRU</name>
<dbReference type="GeneID" id="36842732"/>
<organism evidence="2">
    <name type="scientific">Pandoravirus neocaledonia</name>
    <dbReference type="NCBI Taxonomy" id="2107708"/>
    <lineage>
        <taxon>Viruses</taxon>
        <taxon>Pandoravirus</taxon>
    </lineage>
</organism>
<dbReference type="EMBL" id="MG011690">
    <property type="protein sequence ID" value="AVK76019.1"/>
    <property type="molecule type" value="Genomic_DNA"/>
</dbReference>
<feature type="region of interest" description="Disordered" evidence="1">
    <location>
        <begin position="1"/>
        <end position="28"/>
    </location>
</feature>
<dbReference type="KEGG" id="vg:36842732"/>
<reference evidence="2" key="1">
    <citation type="journal article" date="2018" name="Nat. Commun.">
        <title>Diversity and evolution of the emerging Pandoraviridae family.</title>
        <authorList>
            <person name="Legendre M."/>
            <person name="Fabre E."/>
            <person name="Poirot O."/>
            <person name="Jeudy S."/>
            <person name="Lartigue A."/>
            <person name="Alempic J.M."/>
            <person name="Beucher L."/>
            <person name="Philippe N."/>
            <person name="Bertaux L."/>
            <person name="Christo-Foroux E."/>
            <person name="Labadie K."/>
            <person name="Coute Y."/>
            <person name="Abergel C."/>
            <person name="Claverie J.M."/>
        </authorList>
    </citation>
    <scope>NUCLEOTIDE SEQUENCE [LARGE SCALE GENOMIC DNA]</scope>
    <source>
        <strain evidence="2">Neocaledonia</strain>
    </source>
</reference>
<proteinExistence type="predicted"/>
<gene>
    <name evidence="2" type="ORF">pneo_cds_412</name>
</gene>
<accession>A0A2U7UC29</accession>
<evidence type="ECO:0000313" key="2">
    <source>
        <dbReference type="EMBL" id="AVK76019.1"/>
    </source>
</evidence>
<evidence type="ECO:0000256" key="1">
    <source>
        <dbReference type="SAM" id="MobiDB-lite"/>
    </source>
</evidence>